<name>A0A3E2MZ40_MYCMR</name>
<dbReference type="Proteomes" id="UP000257451">
    <property type="component" value="Unassembled WGS sequence"/>
</dbReference>
<gene>
    <name evidence="1" type="ORF">DAVIS_01541</name>
</gene>
<evidence type="ECO:0008006" key="3">
    <source>
        <dbReference type="Google" id="ProtNLM"/>
    </source>
</evidence>
<dbReference type="RefSeq" id="WP_117388107.1">
    <property type="nucleotide sequence ID" value="NZ_BQLC01000013.1"/>
</dbReference>
<dbReference type="AlphaFoldDB" id="A0A3E2MZ40"/>
<comment type="caution">
    <text evidence="1">The sequence shown here is derived from an EMBL/GenBank/DDBJ whole genome shotgun (WGS) entry which is preliminary data.</text>
</comment>
<dbReference type="EMBL" id="PEDF01000042">
    <property type="protein sequence ID" value="RFZ44517.1"/>
    <property type="molecule type" value="Genomic_DNA"/>
</dbReference>
<organism evidence="1 2">
    <name type="scientific">Mycobacterium marinum</name>
    <dbReference type="NCBI Taxonomy" id="1781"/>
    <lineage>
        <taxon>Bacteria</taxon>
        <taxon>Bacillati</taxon>
        <taxon>Actinomycetota</taxon>
        <taxon>Actinomycetes</taxon>
        <taxon>Mycobacteriales</taxon>
        <taxon>Mycobacteriaceae</taxon>
        <taxon>Mycobacterium</taxon>
        <taxon>Mycobacterium ulcerans group</taxon>
    </lineage>
</organism>
<accession>A0A3E2MZ40</accession>
<dbReference type="PANTHER" id="PTHR37489">
    <property type="entry name" value="DUF3500 DOMAIN-CONTAINING PROTEIN"/>
    <property type="match status" value="1"/>
</dbReference>
<dbReference type="InterPro" id="IPR021889">
    <property type="entry name" value="DUF3500"/>
</dbReference>
<evidence type="ECO:0000313" key="1">
    <source>
        <dbReference type="EMBL" id="RFZ44517.1"/>
    </source>
</evidence>
<protein>
    <recommendedName>
        <fullName evidence="3">DUF3500 domain-containing protein</fullName>
    </recommendedName>
</protein>
<dbReference type="Pfam" id="PF12006">
    <property type="entry name" value="DUF3500"/>
    <property type="match status" value="1"/>
</dbReference>
<proteinExistence type="predicted"/>
<sequence length="422" mass="47299">MSAKFREFVPPDDAPRYAGLDVDAETYADHVGEMLRLGLGDNNPFDLIVERSNAPFQGVSADGTIEPGLFDLAAEGAPIADMVKAANHLLSTVTPADRAKLVHPLTSVLRRRWLNPEFYLFRHGLRLDEVTAETRTAVFVFLKTTLSEAGYTKVRNCMYVNGFLGTIMVAPLIMNEYSYNFTLFGEPSLTEPWGWQMHGHHCVLNCQIVGEQMVMTPCFWGAEPNEVDRGPRRGLTLFTDEENLAVALFETLPAQLRERVVLYPSAYDPAVPQGRLSPFDHLHLGGFSQDNRVIPYQGAPAADFGAASRDKLVELIEVYHRHLPDGPKAARMAEIQKQLDSTYFCWIGGSGPEDPFYYRIQNPVTLIEFDHHAGVFLNNPTAMRFHIHTLVRTPNGNDYGMALVRQYCEAHQRSMAGLELNQ</sequence>
<evidence type="ECO:0000313" key="2">
    <source>
        <dbReference type="Proteomes" id="UP000257451"/>
    </source>
</evidence>
<reference evidence="1 2" key="1">
    <citation type="journal article" date="2018" name="Sci. Rep.">
        <title>Extensive genomic diversity among Mycobacterium marinum strains revealed by whole genome sequencing.</title>
        <authorList>
            <person name="Das S."/>
            <person name="Pettersson B.M."/>
            <person name="Behra P.R."/>
            <person name="Mallick A."/>
            <person name="Cheramie M."/>
            <person name="Ramesh M."/>
            <person name="Shirreff L."/>
            <person name="DuCote T."/>
            <person name="Dasgupta S."/>
            <person name="Ennis D.G."/>
            <person name="Kirsebom L.A."/>
        </authorList>
    </citation>
    <scope>NUCLEOTIDE SEQUENCE [LARGE SCALE GENOMIC DNA]</scope>
    <source>
        <strain evidence="1 2">Davis1</strain>
    </source>
</reference>
<dbReference type="PANTHER" id="PTHR37489:SF1">
    <property type="entry name" value="DUF3500 DOMAIN-CONTAINING PROTEIN"/>
    <property type="match status" value="1"/>
</dbReference>